<dbReference type="SUPFAM" id="SSF55469">
    <property type="entry name" value="FMN-dependent nitroreductase-like"/>
    <property type="match status" value="1"/>
</dbReference>
<feature type="non-terminal residue" evidence="3">
    <location>
        <position position="63"/>
    </location>
</feature>
<evidence type="ECO:0000256" key="1">
    <source>
        <dbReference type="SAM" id="Phobius"/>
    </source>
</evidence>
<reference evidence="3" key="1">
    <citation type="journal article" date="2014" name="Front. Microbiol.">
        <title>High frequency of phylogenetically diverse reductive dehalogenase-homologous genes in deep subseafloor sedimentary metagenomes.</title>
        <authorList>
            <person name="Kawai M."/>
            <person name="Futagami T."/>
            <person name="Toyoda A."/>
            <person name="Takaki Y."/>
            <person name="Nishi S."/>
            <person name="Hori S."/>
            <person name="Arai W."/>
            <person name="Tsubouchi T."/>
            <person name="Morono Y."/>
            <person name="Uchiyama I."/>
            <person name="Ito T."/>
            <person name="Fujiyama A."/>
            <person name="Inagaki F."/>
            <person name="Takami H."/>
        </authorList>
    </citation>
    <scope>NUCLEOTIDE SEQUENCE</scope>
    <source>
        <strain evidence="3">Expedition CK06-06</strain>
    </source>
</reference>
<name>X1NHM3_9ZZZZ</name>
<dbReference type="Gene3D" id="3.40.109.10">
    <property type="entry name" value="NADH Oxidase"/>
    <property type="match status" value="1"/>
</dbReference>
<feature type="transmembrane region" description="Helical" evidence="1">
    <location>
        <begin position="28"/>
        <end position="46"/>
    </location>
</feature>
<dbReference type="PANTHER" id="PTHR43745:SF2">
    <property type="entry name" value="NITROREDUCTASE MJ1384-RELATED"/>
    <property type="match status" value="1"/>
</dbReference>
<organism evidence="3">
    <name type="scientific">marine sediment metagenome</name>
    <dbReference type="NCBI Taxonomy" id="412755"/>
    <lineage>
        <taxon>unclassified sequences</taxon>
        <taxon>metagenomes</taxon>
        <taxon>ecological metagenomes</taxon>
    </lineage>
</organism>
<dbReference type="InterPro" id="IPR052544">
    <property type="entry name" value="Bacteriocin_Proc_Enz"/>
</dbReference>
<dbReference type="PANTHER" id="PTHR43745">
    <property type="entry name" value="NITROREDUCTASE MJ1384-RELATED"/>
    <property type="match status" value="1"/>
</dbReference>
<gene>
    <name evidence="3" type="ORF">S06H3_28121</name>
</gene>
<dbReference type="GO" id="GO:0016491">
    <property type="term" value="F:oxidoreductase activity"/>
    <property type="evidence" value="ECO:0007669"/>
    <property type="project" value="InterPro"/>
</dbReference>
<sequence length="63" mass="7168">MYERTLSSYGDRGKRYVHMEVGHAGQNIYLQAAALGLATVAIGAFYDEQVRNVLKLEEQYKPF</sequence>
<accession>X1NHM3</accession>
<keyword evidence="1" id="KW-0472">Membrane</keyword>
<evidence type="ECO:0000313" key="3">
    <source>
        <dbReference type="EMBL" id="GAI26305.1"/>
    </source>
</evidence>
<keyword evidence="1" id="KW-0812">Transmembrane</keyword>
<dbReference type="EMBL" id="BARV01016380">
    <property type="protein sequence ID" value="GAI26305.1"/>
    <property type="molecule type" value="Genomic_DNA"/>
</dbReference>
<feature type="domain" description="Nitroreductase" evidence="2">
    <location>
        <begin position="3"/>
        <end position="61"/>
    </location>
</feature>
<keyword evidence="1" id="KW-1133">Transmembrane helix</keyword>
<dbReference type="InterPro" id="IPR029479">
    <property type="entry name" value="Nitroreductase"/>
</dbReference>
<comment type="caution">
    <text evidence="3">The sequence shown here is derived from an EMBL/GenBank/DDBJ whole genome shotgun (WGS) entry which is preliminary data.</text>
</comment>
<dbReference type="AlphaFoldDB" id="X1NHM3"/>
<dbReference type="Pfam" id="PF00881">
    <property type="entry name" value="Nitroreductase"/>
    <property type="match status" value="1"/>
</dbReference>
<dbReference type="InterPro" id="IPR000415">
    <property type="entry name" value="Nitroreductase-like"/>
</dbReference>
<proteinExistence type="predicted"/>
<protein>
    <recommendedName>
        <fullName evidence="2">Nitroreductase domain-containing protein</fullName>
    </recommendedName>
</protein>
<evidence type="ECO:0000259" key="2">
    <source>
        <dbReference type="Pfam" id="PF00881"/>
    </source>
</evidence>